<reference evidence="1" key="1">
    <citation type="submission" date="2020-05" db="EMBL/GenBank/DDBJ databases">
        <title>Large-scale comparative analyses of tick genomes elucidate their genetic diversity and vector capacities.</title>
        <authorList>
            <person name="Jia N."/>
            <person name="Wang J."/>
            <person name="Shi W."/>
            <person name="Du L."/>
            <person name="Sun Y."/>
            <person name="Zhan W."/>
            <person name="Jiang J."/>
            <person name="Wang Q."/>
            <person name="Zhang B."/>
            <person name="Ji P."/>
            <person name="Sakyi L.B."/>
            <person name="Cui X."/>
            <person name="Yuan T."/>
            <person name="Jiang B."/>
            <person name="Yang W."/>
            <person name="Lam T.T.-Y."/>
            <person name="Chang Q."/>
            <person name="Ding S."/>
            <person name="Wang X."/>
            <person name="Zhu J."/>
            <person name="Ruan X."/>
            <person name="Zhao L."/>
            <person name="Wei J."/>
            <person name="Que T."/>
            <person name="Du C."/>
            <person name="Cheng J."/>
            <person name="Dai P."/>
            <person name="Han X."/>
            <person name="Huang E."/>
            <person name="Gao Y."/>
            <person name="Liu J."/>
            <person name="Shao H."/>
            <person name="Ye R."/>
            <person name="Li L."/>
            <person name="Wei W."/>
            <person name="Wang X."/>
            <person name="Wang C."/>
            <person name="Yang T."/>
            <person name="Huo Q."/>
            <person name="Li W."/>
            <person name="Guo W."/>
            <person name="Chen H."/>
            <person name="Zhou L."/>
            <person name="Ni X."/>
            <person name="Tian J."/>
            <person name="Zhou Y."/>
            <person name="Sheng Y."/>
            <person name="Liu T."/>
            <person name="Pan Y."/>
            <person name="Xia L."/>
            <person name="Li J."/>
            <person name="Zhao F."/>
            <person name="Cao W."/>
        </authorList>
    </citation>
    <scope>NUCLEOTIDE SEQUENCE</scope>
    <source>
        <strain evidence="1">Dsil-2018</strain>
    </source>
</reference>
<sequence>MWAFQADTESSVSYFSAAPWKKQERTHISKKNDRLLAPFQGRTITEMDRRSNSACLPPGPGSVLRMRRGCRPRKPQKISCIDSGTRSLGTEGSHLIWRVSGYHIKLEAHDGTGDAPPSTERQAREAGSDRPGRPDLRDKLNLLKRRRRRKPQHRRSWSQGDLRAQLSDSSARGEHDSDEERRAPTPGTSSGRRRAVFTSGDRAGHAGRINARRRTRLQRKAYVDLDRPAEEDVGGVEGAGHYMELTASDFRRALFRRNPGTDAPAACDTTGAPGTSVMETPAELMGMPPKEWRCWVWVHQVCEELHNIVKLNKLARFRLSYFPYMRGLNIISRSPLSVSASPNTHTFIHAIGTIKGVERSRNARLVGHISEDVFTNARIVALATTVTDAKFRASWVPKKVAASVDKAEQMFEQMLKAAAKPGEQSSAKLPKTRDFMAWYLHCVQCGSTEPARSIVTAKQMLQNLGVLRAASIAAPLKRSTEARFIELGLSDAILLPR</sequence>
<dbReference type="Proteomes" id="UP000821865">
    <property type="component" value="Chromosome 3"/>
</dbReference>
<name>A0ACB8D5N0_DERSI</name>
<organism evidence="1 2">
    <name type="scientific">Dermacentor silvarum</name>
    <name type="common">Tick</name>
    <dbReference type="NCBI Taxonomy" id="543639"/>
    <lineage>
        <taxon>Eukaryota</taxon>
        <taxon>Metazoa</taxon>
        <taxon>Ecdysozoa</taxon>
        <taxon>Arthropoda</taxon>
        <taxon>Chelicerata</taxon>
        <taxon>Arachnida</taxon>
        <taxon>Acari</taxon>
        <taxon>Parasitiformes</taxon>
        <taxon>Ixodida</taxon>
        <taxon>Ixodoidea</taxon>
        <taxon>Ixodidae</taxon>
        <taxon>Rhipicephalinae</taxon>
        <taxon>Dermacentor</taxon>
    </lineage>
</organism>
<comment type="caution">
    <text evidence="1">The sequence shown here is derived from an EMBL/GenBank/DDBJ whole genome shotgun (WGS) entry which is preliminary data.</text>
</comment>
<dbReference type="EMBL" id="CM023472">
    <property type="protein sequence ID" value="KAH7959675.1"/>
    <property type="molecule type" value="Genomic_DNA"/>
</dbReference>
<proteinExistence type="predicted"/>
<protein>
    <submittedName>
        <fullName evidence="1">Uncharacterized protein</fullName>
    </submittedName>
</protein>
<gene>
    <name evidence="1" type="ORF">HPB49_012958</name>
</gene>
<accession>A0ACB8D5N0</accession>
<keyword evidence="2" id="KW-1185">Reference proteome</keyword>
<evidence type="ECO:0000313" key="1">
    <source>
        <dbReference type="EMBL" id="KAH7959675.1"/>
    </source>
</evidence>
<evidence type="ECO:0000313" key="2">
    <source>
        <dbReference type="Proteomes" id="UP000821865"/>
    </source>
</evidence>